<gene>
    <name evidence="11" type="ORF">KP509_10G026800</name>
</gene>
<dbReference type="GO" id="GO:0000139">
    <property type="term" value="C:Golgi membrane"/>
    <property type="evidence" value="ECO:0007669"/>
    <property type="project" value="TreeGrafter"/>
</dbReference>
<dbReference type="OrthoDB" id="422827at2759"/>
<feature type="domain" description="Sphingomyelin synthase-like" evidence="10">
    <location>
        <begin position="274"/>
        <end position="341"/>
    </location>
</feature>
<feature type="transmembrane region" description="Helical" evidence="9">
    <location>
        <begin position="328"/>
        <end position="346"/>
    </location>
</feature>
<dbReference type="Pfam" id="PF14360">
    <property type="entry name" value="PAP2_C"/>
    <property type="match status" value="1"/>
</dbReference>
<keyword evidence="7" id="KW-0443">Lipid metabolism</keyword>
<dbReference type="InterPro" id="IPR045221">
    <property type="entry name" value="Sphingomyelin_synth-like"/>
</dbReference>
<keyword evidence="12" id="KW-1185">Reference proteome</keyword>
<feature type="transmembrane region" description="Helical" evidence="9">
    <location>
        <begin position="400"/>
        <end position="421"/>
    </location>
</feature>
<evidence type="ECO:0000256" key="6">
    <source>
        <dbReference type="ARBA" id="ARBA00022989"/>
    </source>
</evidence>
<dbReference type="InterPro" id="IPR025749">
    <property type="entry name" value="Sphingomyelin_synth-like_dom"/>
</dbReference>
<proteinExistence type="inferred from homology"/>
<dbReference type="Proteomes" id="UP000825935">
    <property type="component" value="Chromosome 10"/>
</dbReference>
<reference evidence="11" key="1">
    <citation type="submission" date="2021-08" db="EMBL/GenBank/DDBJ databases">
        <title>WGS assembly of Ceratopteris richardii.</title>
        <authorList>
            <person name="Marchant D.B."/>
            <person name="Chen G."/>
            <person name="Jenkins J."/>
            <person name="Shu S."/>
            <person name="Leebens-Mack J."/>
            <person name="Grimwood J."/>
            <person name="Schmutz J."/>
            <person name="Soltis P."/>
            <person name="Soltis D."/>
            <person name="Chen Z.-H."/>
        </authorList>
    </citation>
    <scope>NUCLEOTIDE SEQUENCE</scope>
    <source>
        <strain evidence="11">Whitten #5841</strain>
        <tissue evidence="11">Leaf</tissue>
    </source>
</reference>
<evidence type="ECO:0000313" key="12">
    <source>
        <dbReference type="Proteomes" id="UP000825935"/>
    </source>
</evidence>
<evidence type="ECO:0000256" key="7">
    <source>
        <dbReference type="ARBA" id="ARBA00023098"/>
    </source>
</evidence>
<name>A0A8T2TXP0_CERRI</name>
<keyword evidence="3" id="KW-0808">Transferase</keyword>
<dbReference type="PANTHER" id="PTHR21290">
    <property type="entry name" value="SPHINGOMYELIN SYNTHETASE"/>
    <property type="match status" value="1"/>
</dbReference>
<evidence type="ECO:0000259" key="10">
    <source>
        <dbReference type="Pfam" id="PF14360"/>
    </source>
</evidence>
<keyword evidence="6 9" id="KW-1133">Transmembrane helix</keyword>
<dbReference type="AlphaFoldDB" id="A0A8T2TXP0"/>
<evidence type="ECO:0000256" key="3">
    <source>
        <dbReference type="ARBA" id="ARBA00022679"/>
    </source>
</evidence>
<evidence type="ECO:0000256" key="4">
    <source>
        <dbReference type="ARBA" id="ARBA00022692"/>
    </source>
</evidence>
<comment type="subcellular location">
    <subcellularLocation>
        <location evidence="1">Membrane</location>
        <topology evidence="1">Multi-pass membrane protein</topology>
    </subcellularLocation>
</comment>
<comment type="caution">
    <text evidence="11">The sequence shown here is derived from an EMBL/GenBank/DDBJ whole genome shotgun (WGS) entry which is preliminary data.</text>
</comment>
<keyword evidence="4 9" id="KW-0812">Transmembrane</keyword>
<evidence type="ECO:0000256" key="8">
    <source>
        <dbReference type="ARBA" id="ARBA00023136"/>
    </source>
</evidence>
<comment type="similarity">
    <text evidence="2">Belongs to the sphingomyelin synthase family.</text>
</comment>
<keyword evidence="8 9" id="KW-0472">Membrane</keyword>
<sequence>MRGRWGRHALGVAAVSYIALDYLRETNPAMHARSQPLLWGVLGLAVAVRTLWYRHWTLELRSAPAFLACLLFMLAALCVEAVAVQFVTAVLGLSWHWSTPPLPDTGQWLLLALNEHLPTPVVEFLRAHLVILNHYLMLFLMLAFSVAFDIVKPPGLGLGARYMFTMGIGRLVRVLTFVATILPSARPWCAYARFRVPEHPHPWAQKFYTPYASDPNKVKVLISEDKLYAPPLEYPPEYVPDWGCMQFLVDLLRPLEPSGGEESWFNTLKRAGGGCNDLIFSGHILVSVLTAMAWTEANPGWSSWFVWACVLHSAQREIRERHHYSVDVVAGIYMGILLWRLTGFLWSCKDEGMARKAQWFLKMESKLVQAAKDGDVDQIRSLLANLQNVNRESKMSRKALAVFGVFIVCLSLGLALLAFVWTADG</sequence>
<evidence type="ECO:0000256" key="1">
    <source>
        <dbReference type="ARBA" id="ARBA00004141"/>
    </source>
</evidence>
<feature type="transmembrane region" description="Helical" evidence="9">
    <location>
        <begin position="36"/>
        <end position="53"/>
    </location>
</feature>
<feature type="transmembrane region" description="Helical" evidence="9">
    <location>
        <begin position="127"/>
        <end position="151"/>
    </location>
</feature>
<evidence type="ECO:0000256" key="2">
    <source>
        <dbReference type="ARBA" id="ARBA00005441"/>
    </source>
</evidence>
<dbReference type="OMA" id="SYRHWSA"/>
<dbReference type="GO" id="GO:0005886">
    <property type="term" value="C:plasma membrane"/>
    <property type="evidence" value="ECO:0007669"/>
    <property type="project" value="TreeGrafter"/>
</dbReference>
<dbReference type="GO" id="GO:0033188">
    <property type="term" value="F:sphingomyelin synthase activity"/>
    <property type="evidence" value="ECO:0007669"/>
    <property type="project" value="TreeGrafter"/>
</dbReference>
<evidence type="ECO:0000256" key="5">
    <source>
        <dbReference type="ARBA" id="ARBA00022919"/>
    </source>
</evidence>
<feature type="transmembrane region" description="Helical" evidence="9">
    <location>
        <begin position="278"/>
        <end position="295"/>
    </location>
</feature>
<keyword evidence="5" id="KW-0746">Sphingolipid metabolism</keyword>
<dbReference type="EMBL" id="CM035415">
    <property type="protein sequence ID" value="KAH7427030.1"/>
    <property type="molecule type" value="Genomic_DNA"/>
</dbReference>
<protein>
    <recommendedName>
        <fullName evidence="10">Sphingomyelin synthase-like domain-containing protein</fullName>
    </recommendedName>
</protein>
<evidence type="ECO:0000256" key="9">
    <source>
        <dbReference type="SAM" id="Phobius"/>
    </source>
</evidence>
<evidence type="ECO:0000313" key="11">
    <source>
        <dbReference type="EMBL" id="KAH7427030.1"/>
    </source>
</evidence>
<organism evidence="11 12">
    <name type="scientific">Ceratopteris richardii</name>
    <name type="common">Triangle waterfern</name>
    <dbReference type="NCBI Taxonomy" id="49495"/>
    <lineage>
        <taxon>Eukaryota</taxon>
        <taxon>Viridiplantae</taxon>
        <taxon>Streptophyta</taxon>
        <taxon>Embryophyta</taxon>
        <taxon>Tracheophyta</taxon>
        <taxon>Polypodiopsida</taxon>
        <taxon>Polypodiidae</taxon>
        <taxon>Polypodiales</taxon>
        <taxon>Pteridineae</taxon>
        <taxon>Pteridaceae</taxon>
        <taxon>Parkerioideae</taxon>
        <taxon>Ceratopteris</taxon>
    </lineage>
</organism>
<dbReference type="PANTHER" id="PTHR21290:SF25">
    <property type="entry name" value="SPHINGOMYELIN SYNTHASE-RELATED PROTEIN 1"/>
    <property type="match status" value="1"/>
</dbReference>
<dbReference type="GO" id="GO:0047493">
    <property type="term" value="F:ceramide cholinephosphotransferase activity"/>
    <property type="evidence" value="ECO:0007669"/>
    <property type="project" value="TreeGrafter"/>
</dbReference>
<dbReference type="GO" id="GO:0046513">
    <property type="term" value="P:ceramide biosynthetic process"/>
    <property type="evidence" value="ECO:0007669"/>
    <property type="project" value="TreeGrafter"/>
</dbReference>
<feature type="transmembrane region" description="Helical" evidence="9">
    <location>
        <begin position="65"/>
        <end position="93"/>
    </location>
</feature>
<dbReference type="GO" id="GO:0005789">
    <property type="term" value="C:endoplasmic reticulum membrane"/>
    <property type="evidence" value="ECO:0007669"/>
    <property type="project" value="TreeGrafter"/>
</dbReference>
<accession>A0A8T2TXP0</accession>